<gene>
    <name evidence="1" type="ORF">AAE3_LOCUS12021</name>
</gene>
<dbReference type="EMBL" id="CACVBS010000080">
    <property type="protein sequence ID" value="CAA7269814.1"/>
    <property type="molecule type" value="Genomic_DNA"/>
</dbReference>
<dbReference type="InterPro" id="IPR032675">
    <property type="entry name" value="LRR_dom_sf"/>
</dbReference>
<keyword evidence="2" id="KW-1185">Reference proteome</keyword>
<sequence length="458" mass="53356">MKMSSLSNLKRTAAPLIHRLPPEILLEVVSILLDKNSRNMIFPSHVCRLWRRLIIQSALLWTCIVLGDRNEYGVSSYLLAVFERAREHPMSLSITPDNDQRDPYGLLEDVILMSPIECKWRSISYTSDKIEDFTFFFKDDIDVSHLEVFSFTCRKRGYGSIEWDLPEGVVDFRPFTKLRSLTLDFTQRLVPAKVFAPWDQLTDLTITSRIYADQYLIILRQCVNLEKCCLRPAIRSEDDSDIESDEDEEKDNQEPLLFRKLRRLEVATDAPLTLIPSLLECPALEEAIIHYEVEEEEGECNELMSLLRRCGKTLRKVQLPGLACYDFKYIQQELSTLEDLTISGSMGWPSFDKHNEDSDHERNAYKDGTRSFLEPLIAHPEYLPQLKTLRIINQRIEERVLLERLLSRFVEARLSTKNGGSELQEVVFGLDKVASQEQRARRKKWSQWRNNGVRMKFN</sequence>
<accession>A0A8S0W084</accession>
<dbReference type="Gene3D" id="3.80.10.10">
    <property type="entry name" value="Ribonuclease Inhibitor"/>
    <property type="match status" value="1"/>
</dbReference>
<evidence type="ECO:0008006" key="3">
    <source>
        <dbReference type="Google" id="ProtNLM"/>
    </source>
</evidence>
<evidence type="ECO:0000313" key="1">
    <source>
        <dbReference type="EMBL" id="CAA7269814.1"/>
    </source>
</evidence>
<organism evidence="1 2">
    <name type="scientific">Cyclocybe aegerita</name>
    <name type="common">Black poplar mushroom</name>
    <name type="synonym">Agrocybe aegerita</name>
    <dbReference type="NCBI Taxonomy" id="1973307"/>
    <lineage>
        <taxon>Eukaryota</taxon>
        <taxon>Fungi</taxon>
        <taxon>Dikarya</taxon>
        <taxon>Basidiomycota</taxon>
        <taxon>Agaricomycotina</taxon>
        <taxon>Agaricomycetes</taxon>
        <taxon>Agaricomycetidae</taxon>
        <taxon>Agaricales</taxon>
        <taxon>Agaricineae</taxon>
        <taxon>Bolbitiaceae</taxon>
        <taxon>Cyclocybe</taxon>
    </lineage>
</organism>
<comment type="caution">
    <text evidence="1">The sequence shown here is derived from an EMBL/GenBank/DDBJ whole genome shotgun (WGS) entry which is preliminary data.</text>
</comment>
<protein>
    <recommendedName>
        <fullName evidence="3">F-box domain-containing protein</fullName>
    </recommendedName>
</protein>
<dbReference type="SUPFAM" id="SSF81383">
    <property type="entry name" value="F-box domain"/>
    <property type="match status" value="1"/>
</dbReference>
<dbReference type="AlphaFoldDB" id="A0A8S0W084"/>
<name>A0A8S0W084_CYCAE</name>
<dbReference type="Gene3D" id="1.20.1280.50">
    <property type="match status" value="1"/>
</dbReference>
<evidence type="ECO:0000313" key="2">
    <source>
        <dbReference type="Proteomes" id="UP000467700"/>
    </source>
</evidence>
<dbReference type="Proteomes" id="UP000467700">
    <property type="component" value="Unassembled WGS sequence"/>
</dbReference>
<dbReference type="OrthoDB" id="3365698at2759"/>
<reference evidence="1 2" key="1">
    <citation type="submission" date="2020-01" db="EMBL/GenBank/DDBJ databases">
        <authorList>
            <person name="Gupta K D."/>
        </authorList>
    </citation>
    <scope>NUCLEOTIDE SEQUENCE [LARGE SCALE GENOMIC DNA]</scope>
</reference>
<proteinExistence type="predicted"/>
<dbReference type="InterPro" id="IPR036047">
    <property type="entry name" value="F-box-like_dom_sf"/>
</dbReference>